<evidence type="ECO:0000256" key="1">
    <source>
        <dbReference type="SAM" id="MobiDB-lite"/>
    </source>
</evidence>
<gene>
    <name evidence="2" type="ORF">PCL_06437</name>
</gene>
<name>A0A2U3EMN8_PURLI</name>
<dbReference type="Proteomes" id="UP000245956">
    <property type="component" value="Unassembled WGS sequence"/>
</dbReference>
<dbReference type="EMBL" id="LCWV01000002">
    <property type="protein sequence ID" value="PWI75779.1"/>
    <property type="molecule type" value="Genomic_DNA"/>
</dbReference>
<organism evidence="2 3">
    <name type="scientific">Purpureocillium lilacinum</name>
    <name type="common">Paecilomyces lilacinus</name>
    <dbReference type="NCBI Taxonomy" id="33203"/>
    <lineage>
        <taxon>Eukaryota</taxon>
        <taxon>Fungi</taxon>
        <taxon>Dikarya</taxon>
        <taxon>Ascomycota</taxon>
        <taxon>Pezizomycotina</taxon>
        <taxon>Sordariomycetes</taxon>
        <taxon>Hypocreomycetidae</taxon>
        <taxon>Hypocreales</taxon>
        <taxon>Ophiocordycipitaceae</taxon>
        <taxon>Purpureocillium</taxon>
    </lineage>
</organism>
<comment type="caution">
    <text evidence="2">The sequence shown here is derived from an EMBL/GenBank/DDBJ whole genome shotgun (WGS) entry which is preliminary data.</text>
</comment>
<protein>
    <submittedName>
        <fullName evidence="2">Uncharacterized protein</fullName>
    </submittedName>
</protein>
<evidence type="ECO:0000313" key="3">
    <source>
        <dbReference type="Proteomes" id="UP000245956"/>
    </source>
</evidence>
<feature type="region of interest" description="Disordered" evidence="1">
    <location>
        <begin position="91"/>
        <end position="118"/>
    </location>
</feature>
<accession>A0A2U3EMN8</accession>
<feature type="region of interest" description="Disordered" evidence="1">
    <location>
        <begin position="323"/>
        <end position="384"/>
    </location>
</feature>
<evidence type="ECO:0000313" key="2">
    <source>
        <dbReference type="EMBL" id="PWI75779.1"/>
    </source>
</evidence>
<sequence length="601" mass="63651">MGSVAPGGRVHRRASCRCKLKAGPKPTPQLLSSSSIAQPDRWVGLAPFLQNHISFGPLSWFAGEGRDGQAARDADPSKLDGGRGWRMRKRVAASPCETGPEWQRQRRHDDNSAIGVPAPWGRIDKSGNVCPRVPHSWSRGPGLMCVPSPPTLGALQAAAHAHAHALALARASPGLVQQQPEKRLAGAYTTCWDRRELGPCGEARHLAGLAAGAQGERRRCVGEAVLLLQCHDGAQEVDNGQGGARGVGVGVGDGAVTKGEAQLSLDSASFAVPGATTAKGDGTCMGGRWAMAIGLFDDGFAFGSPTGLERTVRANDGAEIESRKSEYLVSSPRGGGRRSSTSSTRWRRKRTRTGEVGIGQGSRNDEPRKHGSSPMSYHKTTRMPASRPRVAFTMIKRLGTIHIDCPGRGRKRSSTFAIFCFRCHRAIPECAAHVGVVVAVSAEISPSTPKPPVPVPRIGLATCVFGIACSSAPGLLDVATNGSMPDVPSRLPPRPPPDCMIRHHGGAAPDSDIPPPCLSFVPWRSGVASRSLGSPGRQGDDLLTHLLYPDPTPISQAHGPWVLNEERLFLLCTPCSVLTDTTARRHTATASGVTDRLPRTA</sequence>
<proteinExistence type="predicted"/>
<dbReference type="AlphaFoldDB" id="A0A2U3EMN8"/>
<reference evidence="2 3" key="1">
    <citation type="journal article" date="2016" name="Front. Microbiol.">
        <title>Genome and transcriptome sequences reveal the specific parasitism of the nematophagous Purpureocillium lilacinum 36-1.</title>
        <authorList>
            <person name="Xie J."/>
            <person name="Li S."/>
            <person name="Mo C."/>
            <person name="Xiao X."/>
            <person name="Peng D."/>
            <person name="Wang G."/>
            <person name="Xiao Y."/>
        </authorList>
    </citation>
    <scope>NUCLEOTIDE SEQUENCE [LARGE SCALE GENOMIC DNA]</scope>
    <source>
        <strain evidence="2 3">36-1</strain>
    </source>
</reference>